<reference evidence="1 2" key="1">
    <citation type="submission" date="2018-05" db="EMBL/GenBank/DDBJ databases">
        <title>Genomic Encyclopedia of Type Strains, Phase IV (KMG-IV): sequencing the most valuable type-strain genomes for metagenomic binning, comparative biology and taxonomic classification.</title>
        <authorList>
            <person name="Goeker M."/>
        </authorList>
    </citation>
    <scope>NUCLEOTIDE SEQUENCE [LARGE SCALE GENOMIC DNA]</scope>
    <source>
        <strain evidence="1 2">DSM 22440</strain>
    </source>
</reference>
<keyword evidence="1" id="KW-0808">Transferase</keyword>
<dbReference type="Proteomes" id="UP000247922">
    <property type="component" value="Unassembled WGS sequence"/>
</dbReference>
<dbReference type="CDD" id="cd02440">
    <property type="entry name" value="AdoMet_MTases"/>
    <property type="match status" value="1"/>
</dbReference>
<dbReference type="AlphaFoldDB" id="A0A2V3W1R2"/>
<keyword evidence="2" id="KW-1185">Reference proteome</keyword>
<comment type="caution">
    <text evidence="1">The sequence shown here is derived from an EMBL/GenBank/DDBJ whole genome shotgun (WGS) entry which is preliminary data.</text>
</comment>
<dbReference type="GO" id="GO:0008168">
    <property type="term" value="F:methyltransferase activity"/>
    <property type="evidence" value="ECO:0007669"/>
    <property type="project" value="UniProtKB-KW"/>
</dbReference>
<gene>
    <name evidence="1" type="ORF">DES38_1226</name>
</gene>
<dbReference type="InterPro" id="IPR010719">
    <property type="entry name" value="MnmM_MeTrfase"/>
</dbReference>
<sequence>MLKRVIPYAHTLLKELVQVGDTVIDATCGNGHDTLVLSECVAETGTVYGFDIQAQALEETRRRLTVHNQPERLLIQDSHANLLDHLKVQDYHNITAAIFNLGYLPGGDKSIITTPQSTLDAVQVILEHLKKGGLLILVIYHGHEGGSDERDQLLTYVQSLEQKDYDVLQYGFVNQKNNPPFIIAIEKKRMLIY</sequence>
<dbReference type="GO" id="GO:0032259">
    <property type="term" value="P:methylation"/>
    <property type="evidence" value="ECO:0007669"/>
    <property type="project" value="UniProtKB-KW"/>
</dbReference>
<dbReference type="Pfam" id="PF06962">
    <property type="entry name" value="rRNA_methylase"/>
    <property type="match status" value="1"/>
</dbReference>
<dbReference type="OrthoDB" id="9792989at2"/>
<dbReference type="RefSeq" id="WP_110252254.1">
    <property type="nucleotide sequence ID" value="NZ_QJJR01000022.1"/>
</dbReference>
<dbReference type="SUPFAM" id="SSF53335">
    <property type="entry name" value="S-adenosyl-L-methionine-dependent methyltransferases"/>
    <property type="match status" value="1"/>
</dbReference>
<evidence type="ECO:0000313" key="2">
    <source>
        <dbReference type="Proteomes" id="UP000247922"/>
    </source>
</evidence>
<proteinExistence type="predicted"/>
<dbReference type="InterPro" id="IPR029063">
    <property type="entry name" value="SAM-dependent_MTases_sf"/>
</dbReference>
<accession>A0A2V3W1R2</accession>
<organism evidence="1 2">
    <name type="scientific">Streptohalobacillus salinus</name>
    <dbReference type="NCBI Taxonomy" id="621096"/>
    <lineage>
        <taxon>Bacteria</taxon>
        <taxon>Bacillati</taxon>
        <taxon>Bacillota</taxon>
        <taxon>Bacilli</taxon>
        <taxon>Bacillales</taxon>
        <taxon>Bacillaceae</taxon>
        <taxon>Streptohalobacillus</taxon>
    </lineage>
</organism>
<dbReference type="Gene3D" id="3.40.50.150">
    <property type="entry name" value="Vaccinia Virus protein VP39"/>
    <property type="match status" value="1"/>
</dbReference>
<protein>
    <submittedName>
        <fullName evidence="1">Putative rRNA methylase</fullName>
    </submittedName>
</protein>
<evidence type="ECO:0000313" key="1">
    <source>
        <dbReference type="EMBL" id="PXW86185.1"/>
    </source>
</evidence>
<dbReference type="PANTHER" id="PTHR35276:SF1">
    <property type="entry name" value="TRNA (MNM(5)S(2)U34)-METHYLTRANSFERASE, CHLOROPLASTIC"/>
    <property type="match status" value="1"/>
</dbReference>
<dbReference type="PANTHER" id="PTHR35276">
    <property type="entry name" value="S-ADENOSYL-L-METHIONINE-DEPENDENT METHYLTRANSFERASES SUPERFAMILY PROTEIN"/>
    <property type="match status" value="1"/>
</dbReference>
<name>A0A2V3W1R2_9BACI</name>
<keyword evidence="1" id="KW-0489">Methyltransferase</keyword>
<dbReference type="EMBL" id="QJJR01000022">
    <property type="protein sequence ID" value="PXW86185.1"/>
    <property type="molecule type" value="Genomic_DNA"/>
</dbReference>